<dbReference type="EMBL" id="CAIJEN010000002">
    <property type="protein sequence ID" value="CAD0083392.1"/>
    <property type="molecule type" value="Genomic_DNA"/>
</dbReference>
<keyword evidence="7" id="KW-0256">Endoplasmic reticulum</keyword>
<evidence type="ECO:0000256" key="8">
    <source>
        <dbReference type="ARBA" id="ARBA00022989"/>
    </source>
</evidence>
<proteinExistence type="inferred from homology"/>
<gene>
    <name evidence="11" type="ORF">AWRI4619_LOCUS1959</name>
</gene>
<evidence type="ECO:0000256" key="2">
    <source>
        <dbReference type="ARBA" id="ARBA00004115"/>
    </source>
</evidence>
<comment type="function">
    <text evidence="1">Subunit of the oligosaccharyl transferase (OST) complex that catalyzes the initial transfer of a defined glycan (Glc(3)Man(9)GlcNAc(2) in eukaryotes) from the lipid carrier dolichol-pyrophosphate to an asparagine residue within an Asn-X-Ser/Thr consensus motif in nascent polypeptide chains, the first step in protein N-glycosylation. N-glycosylation occurs cotranslationally and the complex associates with the Sec61 complex at the channel-forming translocon complex that mediates protein translocation across the endoplasmic reticulum (ER). All subunits are required for a maximal enzyme activity.</text>
</comment>
<name>A0A9N8JCM9_9PEZI</name>
<comment type="pathway">
    <text evidence="3">Protein modification; protein glycosylation.</text>
</comment>
<evidence type="ECO:0000256" key="3">
    <source>
        <dbReference type="ARBA" id="ARBA00004922"/>
    </source>
</evidence>
<keyword evidence="5" id="KW-0812">Transmembrane</keyword>
<evidence type="ECO:0000256" key="4">
    <source>
        <dbReference type="ARBA" id="ARBA00008905"/>
    </source>
</evidence>
<comment type="subcellular location">
    <subcellularLocation>
        <location evidence="2">Endoplasmic reticulum membrane</location>
        <topology evidence="2">Single-pass type I membrane protein</topology>
    </subcellularLocation>
</comment>
<dbReference type="Pfam" id="PF04597">
    <property type="entry name" value="Ribophorin_I"/>
    <property type="match status" value="1"/>
</dbReference>
<evidence type="ECO:0000256" key="5">
    <source>
        <dbReference type="ARBA" id="ARBA00022692"/>
    </source>
</evidence>
<evidence type="ECO:0000256" key="6">
    <source>
        <dbReference type="ARBA" id="ARBA00022729"/>
    </source>
</evidence>
<reference evidence="11" key="1">
    <citation type="submission" date="2020-06" db="EMBL/GenBank/DDBJ databases">
        <authorList>
            <person name="Onetto C."/>
        </authorList>
    </citation>
    <scope>NUCLEOTIDE SEQUENCE</scope>
</reference>
<evidence type="ECO:0000256" key="9">
    <source>
        <dbReference type="ARBA" id="ARBA00023136"/>
    </source>
</evidence>
<comment type="similarity">
    <text evidence="4">Belongs to the OST1 family.</text>
</comment>
<evidence type="ECO:0000313" key="12">
    <source>
        <dbReference type="Proteomes" id="UP000716446"/>
    </source>
</evidence>
<dbReference type="GO" id="GO:0005789">
    <property type="term" value="C:endoplasmic reticulum membrane"/>
    <property type="evidence" value="ECO:0007669"/>
    <property type="project" value="UniProtKB-SubCell"/>
</dbReference>
<evidence type="ECO:0000256" key="1">
    <source>
        <dbReference type="ARBA" id="ARBA00002791"/>
    </source>
</evidence>
<evidence type="ECO:0000313" key="11">
    <source>
        <dbReference type="EMBL" id="CAD0083392.1"/>
    </source>
</evidence>
<accession>A0A9N8JCM9</accession>
<protein>
    <submittedName>
        <fullName evidence="11">Uncharacterized protein</fullName>
    </submittedName>
</protein>
<comment type="caution">
    <text evidence="11">The sequence shown here is derived from an EMBL/GenBank/DDBJ whole genome shotgun (WGS) entry which is preliminary data.</text>
</comment>
<feature type="signal peptide" evidence="10">
    <location>
        <begin position="1"/>
        <end position="20"/>
    </location>
</feature>
<dbReference type="InterPro" id="IPR007676">
    <property type="entry name" value="Ribophorin_I"/>
</dbReference>
<keyword evidence="8" id="KW-1133">Transmembrane helix</keyword>
<keyword evidence="9" id="KW-0472">Membrane</keyword>
<dbReference type="Proteomes" id="UP000716446">
    <property type="component" value="Unassembled WGS sequence"/>
</dbReference>
<feature type="chain" id="PRO_5040216047" evidence="10">
    <location>
        <begin position="21"/>
        <end position="118"/>
    </location>
</feature>
<sequence>MRSLSLLAGCAAALLSFANAEANLSNPDVSKQMLSGTFEPPQVFQHTNLVRTVNLEKEYPRETINVVVENIDSKPQQDYYLPFPQDLIARIGGLDVKDKNKPDAIFPSPEIVGIDTYR</sequence>
<evidence type="ECO:0000256" key="10">
    <source>
        <dbReference type="SAM" id="SignalP"/>
    </source>
</evidence>
<evidence type="ECO:0000256" key="7">
    <source>
        <dbReference type="ARBA" id="ARBA00022824"/>
    </source>
</evidence>
<organism evidence="11 12">
    <name type="scientific">Aureobasidium vineae</name>
    <dbReference type="NCBI Taxonomy" id="2773715"/>
    <lineage>
        <taxon>Eukaryota</taxon>
        <taxon>Fungi</taxon>
        <taxon>Dikarya</taxon>
        <taxon>Ascomycota</taxon>
        <taxon>Pezizomycotina</taxon>
        <taxon>Dothideomycetes</taxon>
        <taxon>Dothideomycetidae</taxon>
        <taxon>Dothideales</taxon>
        <taxon>Saccotheciaceae</taxon>
        <taxon>Aureobasidium</taxon>
    </lineage>
</organism>
<dbReference type="AlphaFoldDB" id="A0A9N8JCM9"/>
<keyword evidence="12" id="KW-1185">Reference proteome</keyword>
<keyword evidence="6 10" id="KW-0732">Signal</keyword>